<proteinExistence type="predicted"/>
<organism evidence="1">
    <name type="scientific">Cacopsylla melanoneura</name>
    <dbReference type="NCBI Taxonomy" id="428564"/>
    <lineage>
        <taxon>Eukaryota</taxon>
        <taxon>Metazoa</taxon>
        <taxon>Ecdysozoa</taxon>
        <taxon>Arthropoda</taxon>
        <taxon>Hexapoda</taxon>
        <taxon>Insecta</taxon>
        <taxon>Pterygota</taxon>
        <taxon>Neoptera</taxon>
        <taxon>Paraneoptera</taxon>
        <taxon>Hemiptera</taxon>
        <taxon>Sternorrhyncha</taxon>
        <taxon>Psylloidea</taxon>
        <taxon>Psyllidae</taxon>
        <taxon>Psyllinae</taxon>
        <taxon>Cacopsylla</taxon>
    </lineage>
</organism>
<reference evidence="1" key="1">
    <citation type="submission" date="2021-05" db="EMBL/GenBank/DDBJ databases">
        <authorList>
            <person name="Alioto T."/>
            <person name="Alioto T."/>
            <person name="Gomez Garrido J."/>
        </authorList>
    </citation>
    <scope>NUCLEOTIDE SEQUENCE</scope>
</reference>
<evidence type="ECO:0000313" key="1">
    <source>
        <dbReference type="EMBL" id="CAG6686084.1"/>
    </source>
</evidence>
<accession>A0A8D8TGI3</accession>
<protein>
    <submittedName>
        <fullName evidence="1">Uncharacterized protein</fullName>
    </submittedName>
</protein>
<sequence length="99" mass="11618">MFYETEIANSHEKFKLQTFFMERNVNGKIIIRQITSVKSYIMEQGPETLADFRKKNLCVLSKSYLTTWFVENFRESFDVASSPRCSVAFFSSKLLLQQV</sequence>
<name>A0A8D8TGI3_9HEMI</name>
<dbReference type="EMBL" id="HBUF01274800">
    <property type="protein sequence ID" value="CAG6686084.1"/>
    <property type="molecule type" value="Transcribed_RNA"/>
</dbReference>
<dbReference type="AlphaFoldDB" id="A0A8D8TGI3"/>